<comment type="caution">
    <text evidence="3">The sequence shown here is derived from an EMBL/GenBank/DDBJ whole genome shotgun (WGS) entry which is preliminary data.</text>
</comment>
<feature type="domain" description="Ubiquitin-like" evidence="2">
    <location>
        <begin position="70"/>
        <end position="142"/>
    </location>
</feature>
<dbReference type="PANTHER" id="PTHR10666">
    <property type="entry name" value="UBIQUITIN"/>
    <property type="match status" value="1"/>
</dbReference>
<dbReference type="EMBL" id="JAUUTY010000004">
    <property type="protein sequence ID" value="KAK1654075.1"/>
    <property type="molecule type" value="Genomic_DNA"/>
</dbReference>
<dbReference type="InterPro" id="IPR029071">
    <property type="entry name" value="Ubiquitin-like_domsf"/>
</dbReference>
<organism evidence="3 4">
    <name type="scientific">Lolium multiflorum</name>
    <name type="common">Italian ryegrass</name>
    <name type="synonym">Lolium perenne subsp. multiflorum</name>
    <dbReference type="NCBI Taxonomy" id="4521"/>
    <lineage>
        <taxon>Eukaryota</taxon>
        <taxon>Viridiplantae</taxon>
        <taxon>Streptophyta</taxon>
        <taxon>Embryophyta</taxon>
        <taxon>Tracheophyta</taxon>
        <taxon>Spermatophyta</taxon>
        <taxon>Magnoliopsida</taxon>
        <taxon>Liliopsida</taxon>
        <taxon>Poales</taxon>
        <taxon>Poaceae</taxon>
        <taxon>BOP clade</taxon>
        <taxon>Pooideae</taxon>
        <taxon>Poodae</taxon>
        <taxon>Poeae</taxon>
        <taxon>Poeae Chloroplast Group 2 (Poeae type)</taxon>
        <taxon>Loliodinae</taxon>
        <taxon>Loliinae</taxon>
        <taxon>Lolium</taxon>
    </lineage>
</organism>
<evidence type="ECO:0000256" key="1">
    <source>
        <dbReference type="ARBA" id="ARBA00022499"/>
    </source>
</evidence>
<dbReference type="Proteomes" id="UP001231189">
    <property type="component" value="Unassembled WGS sequence"/>
</dbReference>
<dbReference type="InterPro" id="IPR050158">
    <property type="entry name" value="Ubiquitin_ubiquitin-like"/>
</dbReference>
<reference evidence="3" key="1">
    <citation type="submission" date="2023-07" db="EMBL/GenBank/DDBJ databases">
        <title>A chromosome-level genome assembly of Lolium multiflorum.</title>
        <authorList>
            <person name="Chen Y."/>
            <person name="Copetti D."/>
            <person name="Kolliker R."/>
            <person name="Studer B."/>
        </authorList>
    </citation>
    <scope>NUCLEOTIDE SEQUENCE</scope>
    <source>
        <strain evidence="3">02402/16</strain>
        <tissue evidence="3">Leaf</tissue>
    </source>
</reference>
<evidence type="ECO:0000259" key="2">
    <source>
        <dbReference type="PROSITE" id="PS50053"/>
    </source>
</evidence>
<feature type="domain" description="Ubiquitin-like" evidence="2">
    <location>
        <begin position="1"/>
        <end position="63"/>
    </location>
</feature>
<dbReference type="PROSITE" id="PS50053">
    <property type="entry name" value="UBIQUITIN_2"/>
    <property type="match status" value="3"/>
</dbReference>
<accession>A0AAD8SN16</accession>
<evidence type="ECO:0000313" key="4">
    <source>
        <dbReference type="Proteomes" id="UP001231189"/>
    </source>
</evidence>
<dbReference type="InterPro" id="IPR000626">
    <property type="entry name" value="Ubiquitin-like_dom"/>
</dbReference>
<gene>
    <name evidence="3" type="ORF">QYE76_071880</name>
</gene>
<dbReference type="Gene3D" id="3.10.20.90">
    <property type="entry name" value="Phosphatidylinositol 3-kinase Catalytic Subunit, Chain A, domain 1"/>
    <property type="match status" value="3"/>
</dbReference>
<dbReference type="Pfam" id="PF00240">
    <property type="entry name" value="ubiquitin"/>
    <property type="match status" value="3"/>
</dbReference>
<evidence type="ECO:0000313" key="3">
    <source>
        <dbReference type="EMBL" id="KAK1654075.1"/>
    </source>
</evidence>
<name>A0AAD8SN16_LOLMU</name>
<dbReference type="InterPro" id="IPR019956">
    <property type="entry name" value="Ubiquitin_dom"/>
</dbReference>
<dbReference type="PRINTS" id="PR00348">
    <property type="entry name" value="UBIQUITIN"/>
</dbReference>
<dbReference type="SUPFAM" id="SSF54236">
    <property type="entry name" value="Ubiquitin-like"/>
    <property type="match status" value="3"/>
</dbReference>
<proteinExistence type="predicted"/>
<sequence length="225" mass="25311">MEICVETLNGNIITLQVDPSDTIHAVKAKIQDHHCLIFGQKQLEDSSTLADYGIQDGSTLKLLPRPQERMGIHVNPLGSYFYVKSSDTIDTVKAKIEYEYGIHPNQQRLTFNKNMLEGGRTLAYYHIRNGSTLDFALRHRSGLMQIFIKNLTGNTFGLMVESSDIVYSVKEKIQQVDGVDPAVLRIIYAGKQLEDHRTLADYNIDKDSTLHLALRLLSCSKCPGN</sequence>
<keyword evidence="4" id="KW-1185">Reference proteome</keyword>
<feature type="domain" description="Ubiquitin-like" evidence="2">
    <location>
        <begin position="144"/>
        <end position="215"/>
    </location>
</feature>
<dbReference type="FunFam" id="3.10.20.90:FF:000222">
    <property type="entry name" value="Polyubiquitin 5"/>
    <property type="match status" value="1"/>
</dbReference>
<dbReference type="GO" id="GO:0003729">
    <property type="term" value="F:mRNA binding"/>
    <property type="evidence" value="ECO:0007669"/>
    <property type="project" value="UniProtKB-ARBA"/>
</dbReference>
<protein>
    <recommendedName>
        <fullName evidence="2">Ubiquitin-like domain-containing protein</fullName>
    </recommendedName>
</protein>
<dbReference type="SMART" id="SM00213">
    <property type="entry name" value="UBQ"/>
    <property type="match status" value="3"/>
</dbReference>
<keyword evidence="1" id="KW-1017">Isopeptide bond</keyword>
<dbReference type="AlphaFoldDB" id="A0AAD8SN16"/>